<feature type="transmembrane region" description="Helical" evidence="2">
    <location>
        <begin position="168"/>
        <end position="188"/>
    </location>
</feature>
<keyword evidence="5" id="KW-1185">Reference proteome</keyword>
<feature type="chain" id="PRO_5026341826" evidence="3">
    <location>
        <begin position="22"/>
        <end position="378"/>
    </location>
</feature>
<protein>
    <submittedName>
        <fullName evidence="4">Uncharacterized protein</fullName>
    </submittedName>
</protein>
<evidence type="ECO:0000256" key="3">
    <source>
        <dbReference type="SAM" id="SignalP"/>
    </source>
</evidence>
<dbReference type="EMBL" id="VJMJ01000074">
    <property type="protein sequence ID" value="KAF0738463.1"/>
    <property type="molecule type" value="Genomic_DNA"/>
</dbReference>
<dbReference type="VEuPathDB" id="FungiDB:AeMF1_021405"/>
<keyword evidence="2" id="KW-1133">Transmembrane helix</keyword>
<dbReference type="Proteomes" id="UP000481153">
    <property type="component" value="Unassembled WGS sequence"/>
</dbReference>
<accession>A0A6G0XE76</accession>
<feature type="compositionally biased region" description="Low complexity" evidence="1">
    <location>
        <begin position="115"/>
        <end position="156"/>
    </location>
</feature>
<evidence type="ECO:0000256" key="2">
    <source>
        <dbReference type="SAM" id="Phobius"/>
    </source>
</evidence>
<keyword evidence="2" id="KW-0472">Membrane</keyword>
<gene>
    <name evidence="4" type="ORF">Ae201684_005693</name>
</gene>
<evidence type="ECO:0000313" key="5">
    <source>
        <dbReference type="Proteomes" id="UP000481153"/>
    </source>
</evidence>
<comment type="caution">
    <text evidence="4">The sequence shown here is derived from an EMBL/GenBank/DDBJ whole genome shotgun (WGS) entry which is preliminary data.</text>
</comment>
<feature type="compositionally biased region" description="Pro residues" evidence="1">
    <location>
        <begin position="103"/>
        <end position="114"/>
    </location>
</feature>
<reference evidence="4 5" key="1">
    <citation type="submission" date="2019-07" db="EMBL/GenBank/DDBJ databases">
        <title>Genomics analysis of Aphanomyces spp. identifies a new class of oomycete effector associated with host adaptation.</title>
        <authorList>
            <person name="Gaulin E."/>
        </authorList>
    </citation>
    <scope>NUCLEOTIDE SEQUENCE [LARGE SCALE GENOMIC DNA]</scope>
    <source>
        <strain evidence="4 5">ATCC 201684</strain>
    </source>
</reference>
<feature type="region of interest" description="Disordered" evidence="1">
    <location>
        <begin position="195"/>
        <end position="226"/>
    </location>
</feature>
<feature type="signal peptide" evidence="3">
    <location>
        <begin position="1"/>
        <end position="21"/>
    </location>
</feature>
<feature type="compositionally biased region" description="Low complexity" evidence="1">
    <location>
        <begin position="28"/>
        <end position="102"/>
    </location>
</feature>
<feature type="region of interest" description="Disordered" evidence="1">
    <location>
        <begin position="28"/>
        <end position="157"/>
    </location>
</feature>
<dbReference type="PRINTS" id="PR01217">
    <property type="entry name" value="PRICHEXTENSN"/>
</dbReference>
<evidence type="ECO:0000256" key="1">
    <source>
        <dbReference type="SAM" id="MobiDB-lite"/>
    </source>
</evidence>
<organism evidence="4 5">
    <name type="scientific">Aphanomyces euteiches</name>
    <dbReference type="NCBI Taxonomy" id="100861"/>
    <lineage>
        <taxon>Eukaryota</taxon>
        <taxon>Sar</taxon>
        <taxon>Stramenopiles</taxon>
        <taxon>Oomycota</taxon>
        <taxon>Saprolegniomycetes</taxon>
        <taxon>Saprolegniales</taxon>
        <taxon>Verrucalvaceae</taxon>
        <taxon>Aphanomyces</taxon>
    </lineage>
</organism>
<proteinExistence type="predicted"/>
<name>A0A6G0XE76_9STRA</name>
<evidence type="ECO:0000313" key="4">
    <source>
        <dbReference type="EMBL" id="KAF0738463.1"/>
    </source>
</evidence>
<sequence length="378" mass="39346">MKAKRWCFSIATMLIALTCIAAPSDNANATTSAPTPVVTPAISTSSPTSAPTTHSPTPTAAPTTAPTTSPAVTQTNAPTPSSKAATTAPSSTAASTPTTKPLAPSPAAPTPPVTPAVATTTPALSPDGTPNTTSDTTNKTQVPTSTNSSGNSTSSSDKSVFFRADNGAMWSTFGGAAIIGIIIVVMLLRQKDEPVREDELSPPAKSTSMGEKPSIAPWTTPLPRPSNMELPPVLPIRLPNKSLDMELPPIAPRKDSTPMLEPLAMTNLASSLDVDSESDRLSTESEMAIRHVSEQFVPDARTSTTSLPGVTPFTTNEWAVAAGVHTMRPSSFDSDADICDNTSEMASAVFDRYSAASSAFSIDVNNAEEEPKRDSYEL</sequence>
<dbReference type="AlphaFoldDB" id="A0A6G0XE76"/>
<keyword evidence="3" id="KW-0732">Signal</keyword>
<keyword evidence="2" id="KW-0812">Transmembrane</keyword>